<accession>A0ABU7JU89</accession>
<evidence type="ECO:0000313" key="3">
    <source>
        <dbReference type="Proteomes" id="UP001331936"/>
    </source>
</evidence>
<dbReference type="InterPro" id="IPR036986">
    <property type="entry name" value="S4_RNA-bd_sf"/>
</dbReference>
<name>A0ABU7JU89_9NOCA</name>
<dbReference type="Pfam" id="PF13275">
    <property type="entry name" value="S4_2"/>
    <property type="match status" value="1"/>
</dbReference>
<reference evidence="2 3" key="1">
    <citation type="submission" date="2023-08" db="EMBL/GenBank/DDBJ databases">
        <authorList>
            <person name="Girao M."/>
            <person name="Carvalho M.F."/>
        </authorList>
    </citation>
    <scope>NUCLEOTIDE SEQUENCE [LARGE SCALE GENOMIC DNA]</scope>
    <source>
        <strain evidence="2 3">CC-R104</strain>
    </source>
</reference>
<evidence type="ECO:0000313" key="2">
    <source>
        <dbReference type="EMBL" id="MEE2033415.1"/>
    </source>
</evidence>
<dbReference type="SUPFAM" id="SSF55174">
    <property type="entry name" value="Alpha-L RNA-binding motif"/>
    <property type="match status" value="1"/>
</dbReference>
<keyword evidence="1" id="KW-0694">RNA-binding</keyword>
<sequence length="71" mass="7203">MQALVPDSLFGFLQESGLAGSGGEAAALLVEGVVCVNHRPVRSPRARLRTGDVVSLAGTRNAAIFGAPSIA</sequence>
<dbReference type="Gene3D" id="3.10.290.10">
    <property type="entry name" value="RNA-binding S4 domain"/>
    <property type="match status" value="1"/>
</dbReference>
<proteinExistence type="predicted"/>
<dbReference type="PROSITE" id="PS50889">
    <property type="entry name" value="S4"/>
    <property type="match status" value="1"/>
</dbReference>
<organism evidence="2 3">
    <name type="scientific">Rhodococcus chondri</name>
    <dbReference type="NCBI Taxonomy" id="3065941"/>
    <lineage>
        <taxon>Bacteria</taxon>
        <taxon>Bacillati</taxon>
        <taxon>Actinomycetota</taxon>
        <taxon>Actinomycetes</taxon>
        <taxon>Mycobacteriales</taxon>
        <taxon>Nocardiaceae</taxon>
        <taxon>Rhodococcus</taxon>
    </lineage>
</organism>
<gene>
    <name evidence="2" type="ORF">Q8814_15035</name>
</gene>
<dbReference type="CDD" id="cd00165">
    <property type="entry name" value="S4"/>
    <property type="match status" value="1"/>
</dbReference>
<comment type="caution">
    <text evidence="2">The sequence shown here is derived from an EMBL/GenBank/DDBJ whole genome shotgun (WGS) entry which is preliminary data.</text>
</comment>
<protein>
    <submittedName>
        <fullName evidence="2">RNA-binding S4 domain-containing protein</fullName>
    </submittedName>
</protein>
<evidence type="ECO:0000256" key="1">
    <source>
        <dbReference type="PROSITE-ProRule" id="PRU00182"/>
    </source>
</evidence>
<dbReference type="RefSeq" id="WP_330152821.1">
    <property type="nucleotide sequence ID" value="NZ_JAUZMZ010000082.1"/>
</dbReference>
<dbReference type="EMBL" id="JAUZMZ010000082">
    <property type="protein sequence ID" value="MEE2033415.1"/>
    <property type="molecule type" value="Genomic_DNA"/>
</dbReference>
<dbReference type="Proteomes" id="UP001331936">
    <property type="component" value="Unassembled WGS sequence"/>
</dbReference>
<keyword evidence="3" id="KW-1185">Reference proteome</keyword>